<keyword evidence="8" id="KW-1185">Reference proteome</keyword>
<dbReference type="Gene3D" id="3.40.50.1700">
    <property type="entry name" value="Glycoside hydrolase family 3 C-terminal domain"/>
    <property type="match status" value="1"/>
</dbReference>
<dbReference type="InterPro" id="IPR036962">
    <property type="entry name" value="Glyco_hydro_3_N_sf"/>
</dbReference>
<dbReference type="PANTHER" id="PTHR42715:SF10">
    <property type="entry name" value="BETA-GLUCOSIDASE"/>
    <property type="match status" value="1"/>
</dbReference>
<evidence type="ECO:0000256" key="4">
    <source>
        <dbReference type="ARBA" id="ARBA00022801"/>
    </source>
</evidence>
<evidence type="ECO:0000256" key="3">
    <source>
        <dbReference type="ARBA" id="ARBA00012744"/>
    </source>
</evidence>
<proteinExistence type="inferred from homology"/>
<dbReference type="Gene3D" id="3.20.20.300">
    <property type="entry name" value="Glycoside hydrolase, family 3, N-terminal domain"/>
    <property type="match status" value="1"/>
</dbReference>
<accession>A0ABR2JYF5</accession>
<gene>
    <name evidence="7" type="ORF">M9Y10_042775</name>
</gene>
<sequence length="322" mass="36003">MTLQEKASLCVGASLYQTATIPRLNIPCIRTSDGPSILFPSSSCTCCSFDCDLMQYMGENFGDEMVKEGIAIIFGPGVNIKRSPICGRNFEYFSEDPFLSTKIPGSFIKGVQSKGVGCCMKHFAANNKEQLRHFSSSDMDERTLREINLASFEGAVKESQPWAVMSSYNQINGVYSAENHELLTEILRNQWNFNGIVISDWYSVQDRVESIKAGLGLEMPGINGRDENAAEEIIEAVQNGDLDEKIVDQSVERILNIISKVNELREKSEKDTSIQFDKKMVNVKGYLEQQHQVATKIAENSIVLLKNEDSILPLPLKYENDS</sequence>
<dbReference type="SUPFAM" id="SSF51445">
    <property type="entry name" value="(Trans)glycosidases"/>
    <property type="match status" value="1"/>
</dbReference>
<feature type="domain" description="Glycoside hydrolase family 3 N-terminal" evidence="6">
    <location>
        <begin position="38"/>
        <end position="256"/>
    </location>
</feature>
<dbReference type="InterPro" id="IPR019800">
    <property type="entry name" value="Glyco_hydro_3_AS"/>
</dbReference>
<dbReference type="Pfam" id="PF00933">
    <property type="entry name" value="Glyco_hydro_3"/>
    <property type="match status" value="1"/>
</dbReference>
<dbReference type="PRINTS" id="PR00133">
    <property type="entry name" value="GLHYDRLASE3"/>
</dbReference>
<evidence type="ECO:0000313" key="8">
    <source>
        <dbReference type="Proteomes" id="UP001470230"/>
    </source>
</evidence>
<reference evidence="7 8" key="1">
    <citation type="submission" date="2024-04" db="EMBL/GenBank/DDBJ databases">
        <title>Tritrichomonas musculus Genome.</title>
        <authorList>
            <person name="Alves-Ferreira E."/>
            <person name="Grigg M."/>
            <person name="Lorenzi H."/>
            <person name="Galac M."/>
        </authorList>
    </citation>
    <scope>NUCLEOTIDE SEQUENCE [LARGE SCALE GENOMIC DNA]</scope>
    <source>
        <strain evidence="7 8">EAF2021</strain>
    </source>
</reference>
<dbReference type="InterPro" id="IPR036881">
    <property type="entry name" value="Glyco_hydro_3_C_sf"/>
</dbReference>
<evidence type="ECO:0000259" key="6">
    <source>
        <dbReference type="Pfam" id="PF00933"/>
    </source>
</evidence>
<dbReference type="PANTHER" id="PTHR42715">
    <property type="entry name" value="BETA-GLUCOSIDASE"/>
    <property type="match status" value="1"/>
</dbReference>
<protein>
    <recommendedName>
        <fullName evidence="3">beta-glucosidase</fullName>
        <ecNumber evidence="3">3.2.1.21</ecNumber>
    </recommendedName>
</protein>
<dbReference type="InterPro" id="IPR050288">
    <property type="entry name" value="Cellulose_deg_GH3"/>
</dbReference>
<comment type="catalytic activity">
    <reaction evidence="1">
        <text>Hydrolysis of terminal, non-reducing beta-D-glucosyl residues with release of beta-D-glucose.</text>
        <dbReference type="EC" id="3.2.1.21"/>
    </reaction>
</comment>
<dbReference type="EC" id="3.2.1.21" evidence="3"/>
<name>A0ABR2JYF5_9EUKA</name>
<dbReference type="InterPro" id="IPR001764">
    <property type="entry name" value="Glyco_hydro_3_N"/>
</dbReference>
<evidence type="ECO:0000313" key="7">
    <source>
        <dbReference type="EMBL" id="KAK8883678.1"/>
    </source>
</evidence>
<evidence type="ECO:0000256" key="5">
    <source>
        <dbReference type="ARBA" id="ARBA00023277"/>
    </source>
</evidence>
<dbReference type="PROSITE" id="PS00775">
    <property type="entry name" value="GLYCOSYL_HYDROL_F3"/>
    <property type="match status" value="1"/>
</dbReference>
<evidence type="ECO:0000256" key="2">
    <source>
        <dbReference type="ARBA" id="ARBA00005336"/>
    </source>
</evidence>
<evidence type="ECO:0000256" key="1">
    <source>
        <dbReference type="ARBA" id="ARBA00000448"/>
    </source>
</evidence>
<keyword evidence="5" id="KW-0119">Carbohydrate metabolism</keyword>
<dbReference type="InterPro" id="IPR017853">
    <property type="entry name" value="GH"/>
</dbReference>
<comment type="similarity">
    <text evidence="2">Belongs to the glycosyl hydrolase 3 family.</text>
</comment>
<organism evidence="7 8">
    <name type="scientific">Tritrichomonas musculus</name>
    <dbReference type="NCBI Taxonomy" id="1915356"/>
    <lineage>
        <taxon>Eukaryota</taxon>
        <taxon>Metamonada</taxon>
        <taxon>Parabasalia</taxon>
        <taxon>Tritrichomonadida</taxon>
        <taxon>Tritrichomonadidae</taxon>
        <taxon>Tritrichomonas</taxon>
    </lineage>
</organism>
<keyword evidence="4" id="KW-0378">Hydrolase</keyword>
<dbReference type="Proteomes" id="UP001470230">
    <property type="component" value="Unassembled WGS sequence"/>
</dbReference>
<comment type="caution">
    <text evidence="7">The sequence shown here is derived from an EMBL/GenBank/DDBJ whole genome shotgun (WGS) entry which is preliminary data.</text>
</comment>
<dbReference type="EMBL" id="JAPFFF010000008">
    <property type="protein sequence ID" value="KAK8883678.1"/>
    <property type="molecule type" value="Genomic_DNA"/>
</dbReference>